<evidence type="ECO:0000256" key="1">
    <source>
        <dbReference type="ARBA" id="ARBA00004141"/>
    </source>
</evidence>
<comment type="subcellular location">
    <subcellularLocation>
        <location evidence="1">Membrane</location>
        <topology evidence="1">Multi-pass membrane protein</topology>
    </subcellularLocation>
</comment>
<evidence type="ECO:0000313" key="7">
    <source>
        <dbReference type="EMBL" id="EMG47914.1"/>
    </source>
</evidence>
<dbReference type="EMBL" id="AOGT01001334">
    <property type="protein sequence ID" value="EMG47914.1"/>
    <property type="molecule type" value="Genomic_DNA"/>
</dbReference>
<accession>M3JZQ2</accession>
<organism evidence="7 8">
    <name type="scientific">Candida maltosa (strain Xu316)</name>
    <name type="common">Yeast</name>
    <dbReference type="NCBI Taxonomy" id="1245528"/>
    <lineage>
        <taxon>Eukaryota</taxon>
        <taxon>Fungi</taxon>
        <taxon>Dikarya</taxon>
        <taxon>Ascomycota</taxon>
        <taxon>Saccharomycotina</taxon>
        <taxon>Pichiomycetes</taxon>
        <taxon>Debaryomycetaceae</taxon>
        <taxon>Candida/Lodderomyces clade</taxon>
        <taxon>Candida</taxon>
    </lineage>
</organism>
<comment type="caution">
    <text evidence="7">The sequence shown here is derived from an EMBL/GenBank/DDBJ whole genome shotgun (WGS) entry which is preliminary data.</text>
</comment>
<dbReference type="GO" id="GO:0016020">
    <property type="term" value="C:membrane"/>
    <property type="evidence" value="ECO:0007669"/>
    <property type="project" value="UniProtKB-SubCell"/>
</dbReference>
<gene>
    <name evidence="7" type="ORF">G210_1612</name>
</gene>
<dbReference type="GO" id="GO:0005783">
    <property type="term" value="C:endoplasmic reticulum"/>
    <property type="evidence" value="ECO:0007669"/>
    <property type="project" value="TreeGrafter"/>
</dbReference>
<evidence type="ECO:0000259" key="6">
    <source>
        <dbReference type="Pfam" id="PF00149"/>
    </source>
</evidence>
<dbReference type="PANTHER" id="PTHR13315:SF4">
    <property type="entry name" value="METALLOPHOSPHOESTERASE, ISOFORM E"/>
    <property type="match status" value="1"/>
</dbReference>
<feature type="transmembrane region" description="Helical" evidence="5">
    <location>
        <begin position="333"/>
        <end position="352"/>
    </location>
</feature>
<proteinExistence type="predicted"/>
<dbReference type="AlphaFoldDB" id="M3JZQ2"/>
<feature type="transmembrane region" description="Helical" evidence="5">
    <location>
        <begin position="460"/>
        <end position="483"/>
    </location>
</feature>
<sequence length="489" mass="56467">MLKFKYVHQSMLVLILTWVIAFYLQERFLVNLAISKCHWPGVKTTDDNDDSQNTNVLLIADPQLIDNHTYPGRNELLLTLSKHTVDTYIKKNYNVLLDKLKPDYIFFLGDLLDNGRDSTDLYFNNELNRFNRIFNPNKQMYFNVPGNHDIGFGNGVKVPIRNRFESTFGKCNEVTEINGVEFIALDTPSISSTDDVVSETSKKFLNDLPLKTKPRILLTHVPLYRDPSMSCGPLRESAYFDVNGRGYQYKNSVDAELSKTILAKIKPDITFTGDDHDYCDIVHDGGYREITVKSISMAMGKKYPAVQLLSFTNKESFKYDTEICFLRTPYINVVNYVILAVLSGIFIFWWNLKTKSTRFTYTSILPLHDVINIPVEQNSRKIQKFIREQDNEDYMEIKDNLSPLTSSTSSNTYSLPSSIPQYTFTQSNNNHGLMSKFNNTRLGKVYILNKRRIFNFLKRYNLISFIKQCGTMGSIVIFIYYVGFVITLY</sequence>
<keyword evidence="2 5" id="KW-0812">Transmembrane</keyword>
<reference evidence="7 8" key="1">
    <citation type="submission" date="2013-02" db="EMBL/GenBank/DDBJ databases">
        <title>Genome sequence of Candida maltosa Xu316, a potential industrial strain for xylitol and ethanol production.</title>
        <authorList>
            <person name="Yu J."/>
            <person name="Wang Q."/>
            <person name="Geng X."/>
            <person name="Bao W."/>
            <person name="He P."/>
            <person name="Cai J."/>
        </authorList>
    </citation>
    <scope>NUCLEOTIDE SEQUENCE [LARGE SCALE GENOMIC DNA]</scope>
    <source>
        <strain evidence="8">Xu316</strain>
    </source>
</reference>
<dbReference type="InterPro" id="IPR033308">
    <property type="entry name" value="PGAP5/Cdc1/Ted1"/>
</dbReference>
<evidence type="ECO:0000256" key="2">
    <source>
        <dbReference type="ARBA" id="ARBA00022692"/>
    </source>
</evidence>
<evidence type="ECO:0000256" key="4">
    <source>
        <dbReference type="ARBA" id="ARBA00023136"/>
    </source>
</evidence>
<evidence type="ECO:0000313" key="8">
    <source>
        <dbReference type="Proteomes" id="UP000011777"/>
    </source>
</evidence>
<dbReference type="STRING" id="1245528.M3JZQ2"/>
<dbReference type="OMA" id="GPYRGHW"/>
<dbReference type="eggNOG" id="KOG3662">
    <property type="taxonomic scope" value="Eukaryota"/>
</dbReference>
<dbReference type="OrthoDB" id="5977743at2759"/>
<keyword evidence="8" id="KW-1185">Reference proteome</keyword>
<evidence type="ECO:0000256" key="5">
    <source>
        <dbReference type="SAM" id="Phobius"/>
    </source>
</evidence>
<dbReference type="InterPro" id="IPR004843">
    <property type="entry name" value="Calcineurin-like_PHP"/>
</dbReference>
<dbReference type="Gene3D" id="3.60.21.10">
    <property type="match status" value="1"/>
</dbReference>
<dbReference type="HOGENOM" id="CLU_011607_0_1_1"/>
<dbReference type="Pfam" id="PF00149">
    <property type="entry name" value="Metallophos"/>
    <property type="match status" value="1"/>
</dbReference>
<keyword evidence="4 5" id="KW-0472">Membrane</keyword>
<protein>
    <submittedName>
        <fullName evidence="7">Putative Mn2+ homeostasis protein</fullName>
    </submittedName>
</protein>
<name>M3JZQ2_CANMX</name>
<evidence type="ECO:0000256" key="3">
    <source>
        <dbReference type="ARBA" id="ARBA00022989"/>
    </source>
</evidence>
<keyword evidence="3 5" id="KW-1133">Transmembrane helix</keyword>
<dbReference type="SUPFAM" id="SSF56300">
    <property type="entry name" value="Metallo-dependent phosphatases"/>
    <property type="match status" value="1"/>
</dbReference>
<dbReference type="GO" id="GO:0006506">
    <property type="term" value="P:GPI anchor biosynthetic process"/>
    <property type="evidence" value="ECO:0007669"/>
    <property type="project" value="InterPro"/>
</dbReference>
<dbReference type="Proteomes" id="UP000011777">
    <property type="component" value="Unassembled WGS sequence"/>
</dbReference>
<dbReference type="InterPro" id="IPR029052">
    <property type="entry name" value="Metallo-depent_PP-like"/>
</dbReference>
<dbReference type="PANTHER" id="PTHR13315">
    <property type="entry name" value="METALLO PHOSPHOESTERASE RELATED"/>
    <property type="match status" value="1"/>
</dbReference>
<feature type="domain" description="Calcineurin-like phosphoesterase" evidence="6">
    <location>
        <begin position="89"/>
        <end position="277"/>
    </location>
</feature>
<dbReference type="GO" id="GO:0016787">
    <property type="term" value="F:hydrolase activity"/>
    <property type="evidence" value="ECO:0007669"/>
    <property type="project" value="InterPro"/>
</dbReference>